<keyword evidence="3" id="KW-1185">Reference proteome</keyword>
<sequence length="76" mass="9101">MHVPIHLFIIQNSFEVHRKVKTNKVLLRLFMASLIYSVLPIKKYTPICFIVFFIYGCVWIINPRLIQGYSIYRQDL</sequence>
<organism evidence="2 3">
    <name type="scientific">Trichinella pseudospiralis</name>
    <name type="common">Parasitic roundworm</name>
    <dbReference type="NCBI Taxonomy" id="6337"/>
    <lineage>
        <taxon>Eukaryota</taxon>
        <taxon>Metazoa</taxon>
        <taxon>Ecdysozoa</taxon>
        <taxon>Nematoda</taxon>
        <taxon>Enoplea</taxon>
        <taxon>Dorylaimia</taxon>
        <taxon>Trichinellida</taxon>
        <taxon>Trichinellidae</taxon>
        <taxon>Trichinella</taxon>
    </lineage>
</organism>
<gene>
    <name evidence="2" type="ORF">T4B_172</name>
</gene>
<dbReference type="EMBL" id="JYDS01000424">
    <property type="protein sequence ID" value="KRZ07157.1"/>
    <property type="molecule type" value="Genomic_DNA"/>
</dbReference>
<proteinExistence type="predicted"/>
<evidence type="ECO:0000256" key="1">
    <source>
        <dbReference type="SAM" id="Phobius"/>
    </source>
</evidence>
<evidence type="ECO:0000313" key="2">
    <source>
        <dbReference type="EMBL" id="KRZ07157.1"/>
    </source>
</evidence>
<dbReference type="Proteomes" id="UP000054805">
    <property type="component" value="Unassembled WGS sequence"/>
</dbReference>
<reference evidence="2 3" key="1">
    <citation type="submission" date="2015-01" db="EMBL/GenBank/DDBJ databases">
        <title>Evolution of Trichinella species and genotypes.</title>
        <authorList>
            <person name="Korhonen P.K."/>
            <person name="Edoardo P."/>
            <person name="Giuseppe L.R."/>
            <person name="Gasser R.B."/>
        </authorList>
    </citation>
    <scope>NUCLEOTIDE SEQUENCE [LARGE SCALE GENOMIC DNA]</scope>
    <source>
        <strain evidence="2">ISS588</strain>
    </source>
</reference>
<evidence type="ECO:0000313" key="3">
    <source>
        <dbReference type="Proteomes" id="UP000054805"/>
    </source>
</evidence>
<feature type="transmembrane region" description="Helical" evidence="1">
    <location>
        <begin position="47"/>
        <end position="66"/>
    </location>
</feature>
<dbReference type="AlphaFoldDB" id="A0A0V1HAT7"/>
<name>A0A0V1HAT7_TRIPS</name>
<protein>
    <submittedName>
        <fullName evidence="2">Uncharacterized protein</fullName>
    </submittedName>
</protein>
<accession>A0A0V1HAT7</accession>
<keyword evidence="1" id="KW-0472">Membrane</keyword>
<keyword evidence="1" id="KW-0812">Transmembrane</keyword>
<comment type="caution">
    <text evidence="2">The sequence shown here is derived from an EMBL/GenBank/DDBJ whole genome shotgun (WGS) entry which is preliminary data.</text>
</comment>
<keyword evidence="1" id="KW-1133">Transmembrane helix</keyword>